<evidence type="ECO:0000313" key="2">
    <source>
        <dbReference type="EMBL" id="AFO98005.1"/>
    </source>
</evidence>
<dbReference type="OrthoDB" id="190098at2759"/>
<dbReference type="PANTHER" id="PTHR21292">
    <property type="entry name" value="EXOCYST COMPLEX COMPONENT SEC6-RELATED"/>
    <property type="match status" value="1"/>
</dbReference>
<organism evidence="2">
    <name type="scientific">Callorhinchus milii</name>
    <name type="common">Ghost shark</name>
    <dbReference type="NCBI Taxonomy" id="7868"/>
    <lineage>
        <taxon>Eukaryota</taxon>
        <taxon>Metazoa</taxon>
        <taxon>Chordata</taxon>
        <taxon>Craniata</taxon>
        <taxon>Vertebrata</taxon>
        <taxon>Chondrichthyes</taxon>
        <taxon>Holocephali</taxon>
        <taxon>Chimaeriformes</taxon>
        <taxon>Callorhinchidae</taxon>
        <taxon>Callorhinchus</taxon>
    </lineage>
</organism>
<dbReference type="InterPro" id="IPR042532">
    <property type="entry name" value="EXOC3/Sec6_C"/>
</dbReference>
<dbReference type="GO" id="GO:0000149">
    <property type="term" value="F:SNARE binding"/>
    <property type="evidence" value="ECO:0007669"/>
    <property type="project" value="TreeGrafter"/>
</dbReference>
<sequence length="654" mass="75980">MKKLKALLLGNCNRSLTDNNSPMKQNTVFSSPRTKLNGKNKLNAMDNNIDILEINGKLWHNTKLLPVEDIKELIEQKRYLKADQHLIKLEYQCYSSDSIEKDEDKLKMEQEVESLYEHLDSAITTVLKTSMSISKENPDLLKMVVQFRIQEEKMDQTYQEEAKRKSGRIPKARPRGWKNKWLNILQQSVDERISKIPNASEDNKINWVIQCLGQLLKELKEDVDTIVNHVKPCYPEDYNICKTYADCYQKTISSRLTVITENELKGKDLYTLLRWIYVHYPGVMSTLTQTEDADQKLWRDLLSQEMINQMENGYISAVQTDAKAYMSKSLQMEEMNWINGKEPLMFQDCYHSELPIDIIQIFDGGAREASCLTPDLNNRVLGIMLDEMMCFLESFQESVKCFEKTYLDHENFISTMILVNNICESFREYLNKNGKITNEVKENALSILNKMEKNGKDVLQKSLFCELKPYCKFLITEKWVSHPEPINNILEITQRQLIKFRKLKAQQFQGLLEEIHEQLIAEYISRIMKRKLSCKTEDQQKAFANQLEKEDHQLQELFSVNGSRAVGLATALPYISEIIRLQDVNAIKMEVGALIQEFPDIRKQHVAAILYIKKNMKKSDEKDILHIIKELLNYGTDSSTSKTLFSNAAVLKTL</sequence>
<dbReference type="GeneID" id="103175319"/>
<protein>
    <submittedName>
        <fullName evidence="2">Tumor necrosis factor alpha-induced protein 2</fullName>
    </submittedName>
</protein>
<comment type="similarity">
    <text evidence="1">Belongs to the SEC6 family.</text>
</comment>
<name>V9KJ80_CALMI</name>
<evidence type="ECO:0000256" key="1">
    <source>
        <dbReference type="ARBA" id="ARBA00009447"/>
    </source>
</evidence>
<dbReference type="EMBL" id="JW865488">
    <property type="protein sequence ID" value="AFO98005.1"/>
    <property type="molecule type" value="mRNA"/>
</dbReference>
<dbReference type="GO" id="GO:0006887">
    <property type="term" value="P:exocytosis"/>
    <property type="evidence" value="ECO:0007669"/>
    <property type="project" value="InterPro"/>
</dbReference>
<accession>V9KJ80</accession>
<dbReference type="KEGG" id="cmk:103175319"/>
<dbReference type="GO" id="GO:0000145">
    <property type="term" value="C:exocyst"/>
    <property type="evidence" value="ECO:0007669"/>
    <property type="project" value="InterPro"/>
</dbReference>
<reference evidence="2" key="1">
    <citation type="journal article" date="2014" name="Nature">
        <title>Elephant shark genome provides unique insights into gnathostome evolution.</title>
        <authorList>
            <consortium name="International Elephant Shark Genome Sequencing Consortium"/>
            <person name="Venkatesh B."/>
            <person name="Lee A.P."/>
            <person name="Ravi V."/>
            <person name="Maurya A.K."/>
            <person name="Lian M.M."/>
            <person name="Swann J.B."/>
            <person name="Ohta Y."/>
            <person name="Flajnik M.F."/>
            <person name="Sutoh Y."/>
            <person name="Kasahara M."/>
            <person name="Hoon S."/>
            <person name="Gangu V."/>
            <person name="Roy S.W."/>
            <person name="Irimia M."/>
            <person name="Korzh V."/>
            <person name="Kondrychyn I."/>
            <person name="Lim Z.W."/>
            <person name="Tay B.H."/>
            <person name="Tohari S."/>
            <person name="Kong K.W."/>
            <person name="Ho S."/>
            <person name="Lorente-Galdos B."/>
            <person name="Quilez J."/>
            <person name="Marques-Bonet T."/>
            <person name="Raney B.J."/>
            <person name="Ingham P.W."/>
            <person name="Tay A."/>
            <person name="Hillier L.W."/>
            <person name="Minx P."/>
            <person name="Boehm T."/>
            <person name="Wilson R.K."/>
            <person name="Brenner S."/>
            <person name="Warren W.C."/>
        </authorList>
    </citation>
    <scope>NUCLEOTIDE SEQUENCE</scope>
    <source>
        <tissue evidence="2">Heart</tissue>
    </source>
</reference>
<dbReference type="AlphaFoldDB" id="V9KJ80"/>
<dbReference type="Gene3D" id="1.10.357.70">
    <property type="entry name" value="Exocyst complex component Sec6, C-terminal domain"/>
    <property type="match status" value="1"/>
</dbReference>
<proteinExistence type="evidence at transcript level"/>
<dbReference type="PANTHER" id="PTHR21292:SF4">
    <property type="entry name" value="TUMOR NECROSIS FACTOR ALPHA-INDUCED PROTEIN 2"/>
    <property type="match status" value="1"/>
</dbReference>
<dbReference type="InterPro" id="IPR010326">
    <property type="entry name" value="EXOC3/Sec6"/>
</dbReference>
<dbReference type="RefSeq" id="XP_042194101.1">
    <property type="nucleotide sequence ID" value="XM_042338167.1"/>
</dbReference>
<dbReference type="GO" id="GO:0051601">
    <property type="term" value="P:exocyst localization"/>
    <property type="evidence" value="ECO:0007669"/>
    <property type="project" value="TreeGrafter"/>
</dbReference>
<dbReference type="RefSeq" id="XP_007886486.2">
    <property type="nucleotide sequence ID" value="XM_007888295.2"/>
</dbReference>
<dbReference type="Pfam" id="PF06046">
    <property type="entry name" value="Sec6"/>
    <property type="match status" value="1"/>
</dbReference>